<name>A0A975YM38_9VIBR</name>
<protein>
    <recommendedName>
        <fullName evidence="2">uroporphyrinogen-III C-methyltransferase</fullName>
        <ecNumber evidence="2">2.1.1.107</ecNumber>
    </recommendedName>
</protein>
<dbReference type="AlphaFoldDB" id="A0A975YM38"/>
<dbReference type="NCBIfam" id="NF004790">
    <property type="entry name" value="PRK06136.1"/>
    <property type="match status" value="1"/>
</dbReference>
<dbReference type="GO" id="GO:0019354">
    <property type="term" value="P:siroheme biosynthetic process"/>
    <property type="evidence" value="ECO:0007669"/>
    <property type="project" value="InterPro"/>
</dbReference>
<dbReference type="RefSeq" id="WP_218561991.1">
    <property type="nucleotide sequence ID" value="NZ_CP076642.1"/>
</dbReference>
<accession>A0A975YM38</accession>
<comment type="pathway">
    <text evidence="11">Porphyrin-containing compound metabolism; siroheme biosynthesis; precorrin-2 from uroporphyrinogen III: step 1/1.</text>
</comment>
<evidence type="ECO:0000256" key="10">
    <source>
        <dbReference type="ARBA" id="ARBA00023268"/>
    </source>
</evidence>
<evidence type="ECO:0000256" key="2">
    <source>
        <dbReference type="ARBA" id="ARBA00012162"/>
    </source>
</evidence>
<dbReference type="InterPro" id="IPR050161">
    <property type="entry name" value="Siro_Cobalamin_biosynth"/>
</dbReference>
<dbReference type="GO" id="GO:0032259">
    <property type="term" value="P:methylation"/>
    <property type="evidence" value="ECO:0007669"/>
    <property type="project" value="UniProtKB-KW"/>
</dbReference>
<dbReference type="PROSITE" id="PS00839">
    <property type="entry name" value="SUMT_1"/>
    <property type="match status" value="1"/>
</dbReference>
<keyword evidence="7" id="KW-0560">Oxidoreductase</keyword>
<dbReference type="FunFam" id="3.30.950.10:FF:000001">
    <property type="entry name" value="Siroheme synthase"/>
    <property type="match status" value="1"/>
</dbReference>
<dbReference type="KEGG" id="vos:KNV97_01980"/>
<dbReference type="InterPro" id="IPR003043">
    <property type="entry name" value="Uropor_MeTrfase_CS"/>
</dbReference>
<evidence type="ECO:0000256" key="4">
    <source>
        <dbReference type="ARBA" id="ARBA00022603"/>
    </source>
</evidence>
<dbReference type="InterPro" id="IPR000878">
    <property type="entry name" value="4pyrrol_Mease"/>
</dbReference>
<dbReference type="GO" id="GO:0016491">
    <property type="term" value="F:oxidoreductase activity"/>
    <property type="evidence" value="ECO:0007669"/>
    <property type="project" value="UniProtKB-KW"/>
</dbReference>
<dbReference type="EMBL" id="CP076642">
    <property type="protein sequence ID" value="QXO16307.1"/>
    <property type="molecule type" value="Genomic_DNA"/>
</dbReference>
<dbReference type="PANTHER" id="PTHR45790:SF3">
    <property type="entry name" value="S-ADENOSYL-L-METHIONINE-DEPENDENT UROPORPHYRINOGEN III METHYLTRANSFERASE, CHLOROPLASTIC"/>
    <property type="match status" value="1"/>
</dbReference>
<dbReference type="FunFam" id="3.40.1010.10:FF:000001">
    <property type="entry name" value="Siroheme synthase"/>
    <property type="match status" value="1"/>
</dbReference>
<gene>
    <name evidence="14" type="primary">cobA</name>
    <name evidence="14" type="ORF">KNV97_01980</name>
</gene>
<dbReference type="Pfam" id="PF00590">
    <property type="entry name" value="TP_methylase"/>
    <property type="match status" value="1"/>
</dbReference>
<evidence type="ECO:0000313" key="15">
    <source>
        <dbReference type="Proteomes" id="UP000694232"/>
    </source>
</evidence>
<dbReference type="EC" id="2.1.1.107" evidence="2"/>
<comment type="pathway">
    <text evidence="12">Cofactor biosynthesis; adenosylcobalamin biosynthesis; precorrin-2 from uroporphyrinogen III: step 1/1.</text>
</comment>
<evidence type="ECO:0000259" key="13">
    <source>
        <dbReference type="Pfam" id="PF00590"/>
    </source>
</evidence>
<dbReference type="GO" id="GO:0016829">
    <property type="term" value="F:lyase activity"/>
    <property type="evidence" value="ECO:0007669"/>
    <property type="project" value="UniProtKB-KW"/>
</dbReference>
<comment type="similarity">
    <text evidence="1">Belongs to the precorrin methyltransferase family.</text>
</comment>
<dbReference type="NCBIfam" id="TIGR01469">
    <property type="entry name" value="cobA_cysG_Cterm"/>
    <property type="match status" value="1"/>
</dbReference>
<evidence type="ECO:0000256" key="1">
    <source>
        <dbReference type="ARBA" id="ARBA00005879"/>
    </source>
</evidence>
<evidence type="ECO:0000256" key="7">
    <source>
        <dbReference type="ARBA" id="ARBA00023002"/>
    </source>
</evidence>
<evidence type="ECO:0000256" key="8">
    <source>
        <dbReference type="ARBA" id="ARBA00023239"/>
    </source>
</evidence>
<evidence type="ECO:0000256" key="12">
    <source>
        <dbReference type="ARBA" id="ARBA00060548"/>
    </source>
</evidence>
<dbReference type="GO" id="GO:0004851">
    <property type="term" value="F:uroporphyrin-III C-methyltransferase activity"/>
    <property type="evidence" value="ECO:0007669"/>
    <property type="project" value="UniProtKB-EC"/>
</dbReference>
<keyword evidence="9" id="KW-0627">Porphyrin biosynthesis</keyword>
<keyword evidence="15" id="KW-1185">Reference proteome</keyword>
<keyword evidence="6" id="KW-0949">S-adenosyl-L-methionine</keyword>
<organism evidence="14 15">
    <name type="scientific">Vibrio ostreae</name>
    <dbReference type="NCBI Taxonomy" id="2841925"/>
    <lineage>
        <taxon>Bacteria</taxon>
        <taxon>Pseudomonadati</taxon>
        <taxon>Pseudomonadota</taxon>
        <taxon>Gammaproteobacteria</taxon>
        <taxon>Vibrionales</taxon>
        <taxon>Vibrionaceae</taxon>
        <taxon>Vibrio</taxon>
    </lineage>
</organism>
<evidence type="ECO:0000313" key="14">
    <source>
        <dbReference type="EMBL" id="QXO16307.1"/>
    </source>
</evidence>
<dbReference type="InterPro" id="IPR006366">
    <property type="entry name" value="CobA/CysG_C"/>
</dbReference>
<dbReference type="Proteomes" id="UP000694232">
    <property type="component" value="Chromosome 2"/>
</dbReference>
<dbReference type="CDD" id="cd11642">
    <property type="entry name" value="SUMT"/>
    <property type="match status" value="1"/>
</dbReference>
<feature type="domain" description="Tetrapyrrole methylase" evidence="13">
    <location>
        <begin position="20"/>
        <end position="228"/>
    </location>
</feature>
<keyword evidence="3" id="KW-0169">Cobalamin biosynthesis</keyword>
<sequence>MKSDMKTMLSSTALNATGIVTLVGAGPGDPDLLTVKALRAIQNARFIVFDNLVSADIRALFPAEAKTLYVGKAKGHHSATQDEINQILAKYAQSGVNVVRVKGGDGFVFGRGAEEMLYLTKKGIKVDVIPGITAASGCTTYANIPLTHRGLAQGCTFITAHADKQLSVNWSALAQLNQTLVIYMGLSKTDLISAELMAHGMSSDTPVAMIENGCTAQQRVFTGVLSELSQIKTQHQIQSPALIVIGEVVSVANQMEWLQQLSQRAQASEHQAFRLTA</sequence>
<keyword evidence="4 14" id="KW-0489">Methyltransferase</keyword>
<keyword evidence="10" id="KW-0511">Multifunctional enzyme</keyword>
<evidence type="ECO:0000256" key="11">
    <source>
        <dbReference type="ARBA" id="ARBA00025705"/>
    </source>
</evidence>
<evidence type="ECO:0000256" key="3">
    <source>
        <dbReference type="ARBA" id="ARBA00022573"/>
    </source>
</evidence>
<proteinExistence type="inferred from homology"/>
<dbReference type="PANTHER" id="PTHR45790">
    <property type="entry name" value="SIROHEME SYNTHASE-RELATED"/>
    <property type="match status" value="1"/>
</dbReference>
<keyword evidence="8" id="KW-0456">Lyase</keyword>
<keyword evidence="5 14" id="KW-0808">Transferase</keyword>
<dbReference type="GO" id="GO:0009236">
    <property type="term" value="P:cobalamin biosynthetic process"/>
    <property type="evidence" value="ECO:0007669"/>
    <property type="project" value="UniProtKB-KW"/>
</dbReference>
<reference evidence="14" key="1">
    <citation type="submission" date="2021-06" db="EMBL/GenBank/DDBJ databases">
        <title>Vibrio nov. sp., novel gut bacterium isolated from Yellow Sea oyster.</title>
        <authorList>
            <person name="Muhammad N."/>
            <person name="Nguyen T.H."/>
            <person name="Lee Y.-J."/>
            <person name="Ko J."/>
            <person name="Kim S.-G."/>
        </authorList>
    </citation>
    <scope>NUCLEOTIDE SEQUENCE</scope>
    <source>
        <strain evidence="14">OG9-811</strain>
    </source>
</reference>
<evidence type="ECO:0000256" key="6">
    <source>
        <dbReference type="ARBA" id="ARBA00022691"/>
    </source>
</evidence>
<evidence type="ECO:0000256" key="5">
    <source>
        <dbReference type="ARBA" id="ARBA00022679"/>
    </source>
</evidence>
<evidence type="ECO:0000256" key="9">
    <source>
        <dbReference type="ARBA" id="ARBA00023244"/>
    </source>
</evidence>